<protein>
    <submittedName>
        <fullName evidence="1">Uncharacterized protein</fullName>
    </submittedName>
</protein>
<organism evidence="1 2">
    <name type="scientific">Galerina marginata (strain CBS 339.88)</name>
    <dbReference type="NCBI Taxonomy" id="685588"/>
    <lineage>
        <taxon>Eukaryota</taxon>
        <taxon>Fungi</taxon>
        <taxon>Dikarya</taxon>
        <taxon>Basidiomycota</taxon>
        <taxon>Agaricomycotina</taxon>
        <taxon>Agaricomycetes</taxon>
        <taxon>Agaricomycetidae</taxon>
        <taxon>Agaricales</taxon>
        <taxon>Agaricineae</taxon>
        <taxon>Strophariaceae</taxon>
        <taxon>Galerina</taxon>
    </lineage>
</organism>
<accession>A0A067TCJ3</accession>
<dbReference type="EMBL" id="KL142372">
    <property type="protein sequence ID" value="KDR80057.1"/>
    <property type="molecule type" value="Genomic_DNA"/>
</dbReference>
<dbReference type="STRING" id="685588.A0A067TCJ3"/>
<dbReference type="PANTHER" id="PTHR38926">
    <property type="entry name" value="F-BOX DOMAIN CONTAINING PROTEIN, EXPRESSED"/>
    <property type="match status" value="1"/>
</dbReference>
<dbReference type="AlphaFoldDB" id="A0A067TCJ3"/>
<sequence length="507" mass="56888">MNGDLDGLSDLPNEIITDIFLFCLPQGSFLHLDPRNAPILLTHICSSWRTFVTHVPTLWKSIALSNIHKLGMGRPPFYDVNLEKRMLEQVALWSANSHTQQLAVSVDFRLALIPDDNQRQARRNSIFCIESPSFWDRVLRHAIVENAHRLRKLFLRLELTVLGSVIFDMTSESIPALETLHVVLSPPWGTPAGPASTRVTTFSKPPNLRRVVLALNSPLLEIDIPWAQLTHVALLQVQSTSKIYSVLQQCPFLQALSIVISDGKEPIHVTTPTIMAIHLKELAIGIYSNKDVESFLVTIQFPALNHLRLCRSQESGSLWSFDVGFKHFVNQLNLLHSLTLGYQNISSEALLEVLCRTPLLVDLTVDSELVSYTSFLENLTYQPEAGDETLIPKLEYFNLYLEIDLEVDEDGLNAGRNISFTNDAFLSMIVSRSPIAVQTHSEKASPACLKNVLLCVEHVEEGLQIVDLDGLSIQLRKLSALGLDMDVNVQVSDNKSSWLREETPTWC</sequence>
<dbReference type="Proteomes" id="UP000027222">
    <property type="component" value="Unassembled WGS sequence"/>
</dbReference>
<gene>
    <name evidence="1" type="ORF">GALMADRAFT_277356</name>
</gene>
<name>A0A067TCJ3_GALM3</name>
<evidence type="ECO:0000313" key="2">
    <source>
        <dbReference type="Proteomes" id="UP000027222"/>
    </source>
</evidence>
<evidence type="ECO:0000313" key="1">
    <source>
        <dbReference type="EMBL" id="KDR80057.1"/>
    </source>
</evidence>
<keyword evidence="2" id="KW-1185">Reference proteome</keyword>
<proteinExistence type="predicted"/>
<dbReference type="InterPro" id="IPR032675">
    <property type="entry name" value="LRR_dom_sf"/>
</dbReference>
<dbReference type="OrthoDB" id="2269034at2759"/>
<dbReference type="HOGENOM" id="CLU_036613_0_0_1"/>
<dbReference type="PANTHER" id="PTHR38926:SF5">
    <property type="entry name" value="F-BOX AND LEUCINE-RICH REPEAT PROTEIN 6"/>
    <property type="match status" value="1"/>
</dbReference>
<dbReference type="Gene3D" id="3.80.10.10">
    <property type="entry name" value="Ribonuclease Inhibitor"/>
    <property type="match status" value="1"/>
</dbReference>
<reference evidence="2" key="1">
    <citation type="journal article" date="2014" name="Proc. Natl. Acad. Sci. U.S.A.">
        <title>Extensive sampling of basidiomycete genomes demonstrates inadequacy of the white-rot/brown-rot paradigm for wood decay fungi.</title>
        <authorList>
            <person name="Riley R."/>
            <person name="Salamov A.A."/>
            <person name="Brown D.W."/>
            <person name="Nagy L.G."/>
            <person name="Floudas D."/>
            <person name="Held B.W."/>
            <person name="Levasseur A."/>
            <person name="Lombard V."/>
            <person name="Morin E."/>
            <person name="Otillar R."/>
            <person name="Lindquist E.A."/>
            <person name="Sun H."/>
            <person name="LaButti K.M."/>
            <person name="Schmutz J."/>
            <person name="Jabbour D."/>
            <person name="Luo H."/>
            <person name="Baker S.E."/>
            <person name="Pisabarro A.G."/>
            <person name="Walton J.D."/>
            <person name="Blanchette R.A."/>
            <person name="Henrissat B."/>
            <person name="Martin F."/>
            <person name="Cullen D."/>
            <person name="Hibbett D.S."/>
            <person name="Grigoriev I.V."/>
        </authorList>
    </citation>
    <scope>NUCLEOTIDE SEQUENCE [LARGE SCALE GENOMIC DNA]</scope>
    <source>
        <strain evidence="2">CBS 339.88</strain>
    </source>
</reference>